<proteinExistence type="predicted"/>
<dbReference type="Gene3D" id="3.30.530.20">
    <property type="match status" value="1"/>
</dbReference>
<evidence type="ECO:0000313" key="2">
    <source>
        <dbReference type="Proteomes" id="UP000266152"/>
    </source>
</evidence>
<protein>
    <submittedName>
        <fullName evidence="1">Uncharacterized protein</fullName>
    </submittedName>
</protein>
<dbReference type="Proteomes" id="UP000266152">
    <property type="component" value="Unassembled WGS sequence"/>
</dbReference>
<dbReference type="InterPro" id="IPR019587">
    <property type="entry name" value="Polyketide_cyclase/dehydratase"/>
</dbReference>
<gene>
    <name evidence="1" type="ORF">FSPOR_8944</name>
</gene>
<dbReference type="PANTHER" id="PTHR36166">
    <property type="entry name" value="CHROMOSOME 9, WHOLE GENOME SHOTGUN SEQUENCE"/>
    <property type="match status" value="1"/>
</dbReference>
<comment type="caution">
    <text evidence="1">The sequence shown here is derived from an EMBL/GenBank/DDBJ whole genome shotgun (WGS) entry which is preliminary data.</text>
</comment>
<evidence type="ECO:0000313" key="1">
    <source>
        <dbReference type="EMBL" id="RGP62960.1"/>
    </source>
</evidence>
<dbReference type="AlphaFoldDB" id="A0A395RS40"/>
<dbReference type="SUPFAM" id="SSF55961">
    <property type="entry name" value="Bet v1-like"/>
    <property type="match status" value="1"/>
</dbReference>
<dbReference type="CDD" id="cd07822">
    <property type="entry name" value="SRPBCC_4"/>
    <property type="match status" value="1"/>
</dbReference>
<dbReference type="InterPro" id="IPR023393">
    <property type="entry name" value="START-like_dom_sf"/>
</dbReference>
<reference evidence="1 2" key="1">
    <citation type="journal article" date="2018" name="PLoS Pathog.">
        <title>Evolution of structural diversity of trichothecenes, a family of toxins produced by plant pathogenic and entomopathogenic fungi.</title>
        <authorList>
            <person name="Proctor R.H."/>
            <person name="McCormick S.P."/>
            <person name="Kim H.S."/>
            <person name="Cardoza R.E."/>
            <person name="Stanley A.M."/>
            <person name="Lindo L."/>
            <person name="Kelly A."/>
            <person name="Brown D.W."/>
            <person name="Lee T."/>
            <person name="Vaughan M.M."/>
            <person name="Alexander N.J."/>
            <person name="Busman M."/>
            <person name="Gutierrez S."/>
        </authorList>
    </citation>
    <scope>NUCLEOTIDE SEQUENCE [LARGE SCALE GENOMIC DNA]</scope>
    <source>
        <strain evidence="1 2">NRRL 3299</strain>
    </source>
</reference>
<keyword evidence="2" id="KW-1185">Reference proteome</keyword>
<sequence>MPEIQESILILASPAKVWSILMDLKSWPEWNTFVTSIKVQPPHSELCVGSKQTITVNKSQSYTNVVSVFIPEKELRWNGSILTPAFFDTEHWCLLERVEGDGTTSTRFVQGEKFSGILAPIIGAMGKLEELREGYVRMNQDLKKVVEGETVQVLLNTKQTANGK</sequence>
<dbReference type="Pfam" id="PF10604">
    <property type="entry name" value="Polyketide_cyc2"/>
    <property type="match status" value="1"/>
</dbReference>
<dbReference type="STRING" id="5514.A0A395RS40"/>
<organism evidence="1 2">
    <name type="scientific">Fusarium sporotrichioides</name>
    <dbReference type="NCBI Taxonomy" id="5514"/>
    <lineage>
        <taxon>Eukaryota</taxon>
        <taxon>Fungi</taxon>
        <taxon>Dikarya</taxon>
        <taxon>Ascomycota</taxon>
        <taxon>Pezizomycotina</taxon>
        <taxon>Sordariomycetes</taxon>
        <taxon>Hypocreomycetidae</taxon>
        <taxon>Hypocreales</taxon>
        <taxon>Nectriaceae</taxon>
        <taxon>Fusarium</taxon>
    </lineage>
</organism>
<dbReference type="EMBL" id="PXOF01000138">
    <property type="protein sequence ID" value="RGP62960.1"/>
    <property type="molecule type" value="Genomic_DNA"/>
</dbReference>
<dbReference type="PANTHER" id="PTHR36166:SF1">
    <property type="entry name" value="SRPBCC DOMAIN-CONTAINING PROTEIN"/>
    <property type="match status" value="1"/>
</dbReference>
<accession>A0A395RS40</accession>
<name>A0A395RS40_FUSSP</name>